<proteinExistence type="predicted"/>
<dbReference type="PANTHER" id="PTHR23257">
    <property type="entry name" value="SERINE-THREONINE PROTEIN KINASE"/>
    <property type="match status" value="1"/>
</dbReference>
<dbReference type="GO" id="GO:0007165">
    <property type="term" value="P:signal transduction"/>
    <property type="evidence" value="ECO:0007669"/>
    <property type="project" value="TreeGrafter"/>
</dbReference>
<keyword evidence="2" id="KW-0808">Transferase</keyword>
<dbReference type="InterPro" id="IPR001245">
    <property type="entry name" value="Ser-Thr/Tyr_kinase_cat_dom"/>
</dbReference>
<evidence type="ECO:0000259" key="1">
    <source>
        <dbReference type="PROSITE" id="PS50011"/>
    </source>
</evidence>
<keyword evidence="2" id="KW-0418">Kinase</keyword>
<dbReference type="PROSITE" id="PS50011">
    <property type="entry name" value="PROTEIN_KINASE_DOM"/>
    <property type="match status" value="1"/>
</dbReference>
<dbReference type="PRINTS" id="PR00109">
    <property type="entry name" value="TYRKINASE"/>
</dbReference>
<comment type="caution">
    <text evidence="2">The sequence shown here is derived from an EMBL/GenBank/DDBJ whole genome shotgun (WGS) entry which is preliminary data.</text>
</comment>
<dbReference type="Gene3D" id="1.10.510.10">
    <property type="entry name" value="Transferase(Phosphotransferase) domain 1"/>
    <property type="match status" value="1"/>
</dbReference>
<dbReference type="Proteomes" id="UP000266673">
    <property type="component" value="Unassembled WGS sequence"/>
</dbReference>
<dbReference type="InterPro" id="IPR050167">
    <property type="entry name" value="Ser_Thr_protein_kinase"/>
</dbReference>
<feature type="domain" description="Protein kinase" evidence="1">
    <location>
        <begin position="1"/>
        <end position="177"/>
    </location>
</feature>
<name>A0A397UFQ5_9GLOM</name>
<sequence length="249" mass="28342">MGSLRKNLCSISHMEWKDKLTLLQCIASDLQIIHSQGLIHRDLHSGNILLDDLKSAHITDLGLTISINNALKTKKDGVYGVLPYVAPEVLKKGHYTTASDIYSFGIILWEILYGKSVSFDEAHKPQLMTDICLHDLRPAIIMDTPQCYIGLMKQCWESNPENRIAATKICEILKEWQSDENILLELIKSDEILKNIDNTLIQSYSYGINKDKNTNSEGIHYSGSTSSTDDNYKSSYTSYYRDNTQDRRF</sequence>
<protein>
    <submittedName>
        <fullName evidence="2">Kinase-like domain-containing protein</fullName>
    </submittedName>
</protein>
<dbReference type="GO" id="GO:0004672">
    <property type="term" value="F:protein kinase activity"/>
    <property type="evidence" value="ECO:0007669"/>
    <property type="project" value="InterPro"/>
</dbReference>
<organism evidence="2 3">
    <name type="scientific">Gigaspora rosea</name>
    <dbReference type="NCBI Taxonomy" id="44941"/>
    <lineage>
        <taxon>Eukaryota</taxon>
        <taxon>Fungi</taxon>
        <taxon>Fungi incertae sedis</taxon>
        <taxon>Mucoromycota</taxon>
        <taxon>Glomeromycotina</taxon>
        <taxon>Glomeromycetes</taxon>
        <taxon>Diversisporales</taxon>
        <taxon>Gigasporaceae</taxon>
        <taxon>Gigaspora</taxon>
    </lineage>
</organism>
<dbReference type="STRING" id="44941.A0A397UFQ5"/>
<dbReference type="InterPro" id="IPR000719">
    <property type="entry name" value="Prot_kinase_dom"/>
</dbReference>
<dbReference type="OrthoDB" id="6718656at2759"/>
<evidence type="ECO:0000313" key="2">
    <source>
        <dbReference type="EMBL" id="RIB06133.1"/>
    </source>
</evidence>
<dbReference type="GO" id="GO:0005737">
    <property type="term" value="C:cytoplasm"/>
    <property type="evidence" value="ECO:0007669"/>
    <property type="project" value="TreeGrafter"/>
</dbReference>
<dbReference type="Pfam" id="PF07714">
    <property type="entry name" value="PK_Tyr_Ser-Thr"/>
    <property type="match status" value="1"/>
</dbReference>
<gene>
    <name evidence="2" type="ORF">C2G38_539302</name>
</gene>
<dbReference type="SUPFAM" id="SSF56112">
    <property type="entry name" value="Protein kinase-like (PK-like)"/>
    <property type="match status" value="1"/>
</dbReference>
<reference evidence="2 3" key="1">
    <citation type="submission" date="2018-06" db="EMBL/GenBank/DDBJ databases">
        <title>Comparative genomics reveals the genomic features of Rhizophagus irregularis, R. cerebriforme, R. diaphanum and Gigaspora rosea, and their symbiotic lifestyle signature.</title>
        <authorList>
            <person name="Morin E."/>
            <person name="San Clemente H."/>
            <person name="Chen E.C.H."/>
            <person name="De La Providencia I."/>
            <person name="Hainaut M."/>
            <person name="Kuo A."/>
            <person name="Kohler A."/>
            <person name="Murat C."/>
            <person name="Tang N."/>
            <person name="Roy S."/>
            <person name="Loubradou J."/>
            <person name="Henrissat B."/>
            <person name="Grigoriev I.V."/>
            <person name="Corradi N."/>
            <person name="Roux C."/>
            <person name="Martin F.M."/>
        </authorList>
    </citation>
    <scope>NUCLEOTIDE SEQUENCE [LARGE SCALE GENOMIC DNA]</scope>
    <source>
        <strain evidence="2 3">DAOM 194757</strain>
    </source>
</reference>
<dbReference type="InterPro" id="IPR011009">
    <property type="entry name" value="Kinase-like_dom_sf"/>
</dbReference>
<dbReference type="AlphaFoldDB" id="A0A397UFQ5"/>
<dbReference type="GO" id="GO:0005524">
    <property type="term" value="F:ATP binding"/>
    <property type="evidence" value="ECO:0007669"/>
    <property type="project" value="InterPro"/>
</dbReference>
<evidence type="ECO:0000313" key="3">
    <source>
        <dbReference type="Proteomes" id="UP000266673"/>
    </source>
</evidence>
<accession>A0A397UFQ5</accession>
<dbReference type="EMBL" id="QKWP01001865">
    <property type="protein sequence ID" value="RIB06133.1"/>
    <property type="molecule type" value="Genomic_DNA"/>
</dbReference>
<keyword evidence="3" id="KW-1185">Reference proteome</keyword>